<dbReference type="RefSeq" id="XP_035692145.1">
    <property type="nucleotide sequence ID" value="XM_035836252.1"/>
</dbReference>
<dbReference type="KEGG" id="bfo:118426712"/>
<dbReference type="InterPro" id="IPR006578">
    <property type="entry name" value="MADF-dom"/>
</dbReference>
<protein>
    <submittedName>
        <fullName evidence="4 5">Uncharacterized protein LOC118426712</fullName>
    </submittedName>
</protein>
<dbReference type="Proteomes" id="UP000001554">
    <property type="component" value="Chromosome 11"/>
</dbReference>
<evidence type="ECO:0000313" key="3">
    <source>
        <dbReference type="Proteomes" id="UP000001554"/>
    </source>
</evidence>
<dbReference type="OMA" id="RRADHTF"/>
<dbReference type="InterPro" id="IPR039353">
    <property type="entry name" value="TF_Adf1"/>
</dbReference>
<dbReference type="PANTHER" id="PTHR12243">
    <property type="entry name" value="MADF DOMAIN TRANSCRIPTION FACTOR"/>
    <property type="match status" value="1"/>
</dbReference>
<organism evidence="3 5">
    <name type="scientific">Branchiostoma floridae</name>
    <name type="common">Florida lancelet</name>
    <name type="synonym">Amphioxus</name>
    <dbReference type="NCBI Taxonomy" id="7739"/>
    <lineage>
        <taxon>Eukaryota</taxon>
        <taxon>Metazoa</taxon>
        <taxon>Chordata</taxon>
        <taxon>Cephalochordata</taxon>
        <taxon>Leptocardii</taxon>
        <taxon>Amphioxiformes</taxon>
        <taxon>Branchiostomatidae</taxon>
        <taxon>Branchiostoma</taxon>
    </lineage>
</organism>
<feature type="compositionally biased region" description="Basic and acidic residues" evidence="1">
    <location>
        <begin position="220"/>
        <end position="229"/>
    </location>
</feature>
<reference evidence="4 5" key="2">
    <citation type="submission" date="2025-04" db="UniProtKB">
        <authorList>
            <consortium name="RefSeq"/>
        </authorList>
    </citation>
    <scope>IDENTIFICATION</scope>
    <source>
        <strain evidence="4 5">S238N-H82</strain>
        <tissue evidence="4 5">Testes</tissue>
    </source>
</reference>
<feature type="compositionally biased region" description="Polar residues" evidence="1">
    <location>
        <begin position="350"/>
        <end position="360"/>
    </location>
</feature>
<feature type="region of interest" description="Disordered" evidence="1">
    <location>
        <begin position="203"/>
        <end position="229"/>
    </location>
</feature>
<dbReference type="AlphaFoldDB" id="A0A9J7N760"/>
<feature type="region of interest" description="Disordered" evidence="1">
    <location>
        <begin position="318"/>
        <end position="360"/>
    </location>
</feature>
<reference evidence="3" key="1">
    <citation type="journal article" date="2020" name="Nat. Ecol. Evol.">
        <title>Deeply conserved synteny resolves early events in vertebrate evolution.</title>
        <authorList>
            <person name="Simakov O."/>
            <person name="Marletaz F."/>
            <person name="Yue J.X."/>
            <person name="O'Connell B."/>
            <person name="Jenkins J."/>
            <person name="Brandt A."/>
            <person name="Calef R."/>
            <person name="Tung C.H."/>
            <person name="Huang T.K."/>
            <person name="Schmutz J."/>
            <person name="Satoh N."/>
            <person name="Yu J.K."/>
            <person name="Putnam N.H."/>
            <person name="Green R.E."/>
            <person name="Rokhsar D.S."/>
        </authorList>
    </citation>
    <scope>NUCLEOTIDE SEQUENCE [LARGE SCALE GENOMIC DNA]</scope>
    <source>
        <strain evidence="3">S238N-H82</strain>
    </source>
</reference>
<feature type="compositionally biased region" description="Low complexity" evidence="1">
    <location>
        <begin position="321"/>
        <end position="340"/>
    </location>
</feature>
<dbReference type="GeneID" id="118426712"/>
<evidence type="ECO:0000313" key="5">
    <source>
        <dbReference type="RefSeq" id="XP_035692146.1"/>
    </source>
</evidence>
<feature type="domain" description="MADF" evidence="2">
    <location>
        <begin position="78"/>
        <end position="166"/>
    </location>
</feature>
<dbReference type="Pfam" id="PF10545">
    <property type="entry name" value="MADF_DNA_bdg"/>
    <property type="match status" value="1"/>
</dbReference>
<keyword evidence="3" id="KW-1185">Reference proteome</keyword>
<dbReference type="RefSeq" id="XP_035692146.1">
    <property type="nucleotide sequence ID" value="XM_035836253.1"/>
</dbReference>
<evidence type="ECO:0000313" key="4">
    <source>
        <dbReference type="RefSeq" id="XP_035692145.1"/>
    </source>
</evidence>
<proteinExistence type="predicted"/>
<name>A0A9J7N760_BRAFL</name>
<feature type="region of interest" description="Disordered" evidence="1">
    <location>
        <begin position="30"/>
        <end position="67"/>
    </location>
</feature>
<evidence type="ECO:0000256" key="1">
    <source>
        <dbReference type="SAM" id="MobiDB-lite"/>
    </source>
</evidence>
<dbReference type="PANTHER" id="PTHR12243:SF60">
    <property type="entry name" value="SI:CH211-15D5.12-RELATED"/>
    <property type="match status" value="1"/>
</dbReference>
<dbReference type="PROSITE" id="PS51029">
    <property type="entry name" value="MADF"/>
    <property type="match status" value="1"/>
</dbReference>
<evidence type="ECO:0000259" key="2">
    <source>
        <dbReference type="PROSITE" id="PS51029"/>
    </source>
</evidence>
<accession>A0A9J7N760</accession>
<sequence>MQKVADPQLLMNRLQNKIYTMPPKKWVKINPPAATPSPILAHAPEESSDSEVSDVTGLNKKKRKDKTVATLSEEEEEVMLQWLKQHPEFYNRRMMEYKNIQRKEALWRQKASDMGKSVEHLKTWYRSMRTRMARLLRNKAMKTSEDLTDRDTWVIENLSFLRKHIEAVHRRPIKGITQRSAHTTGQGSFDSVISIKTEAVSDTTEAPVSSTSTSTVPKIPELRRPGEQDRSTLEGLTNHVMTMQNHLISRLQPQGDQERLAFSEWVRASLVGLEHDVWRQTQREITEVLFRAIAENDAAREWPSQVPNLTPVWASTNQERQQQQVHHVNSQSPVPQSQVQEQTRPRSAPPATSTFDNSDVSQDVSGFINNLLRNFDTRYNLQDTS</sequence>
<gene>
    <name evidence="4 5" type="primary">LOC118426712</name>
</gene>
<dbReference type="OrthoDB" id="10003966at2759"/>